<dbReference type="InterPro" id="IPR009199">
    <property type="entry name" value="PhoPQ-act_pathogen-rel_PqaA"/>
</dbReference>
<dbReference type="Proteomes" id="UP001203423">
    <property type="component" value="Unassembled WGS sequence"/>
</dbReference>
<dbReference type="Pfam" id="PF10142">
    <property type="entry name" value="PhoPQ_related"/>
    <property type="match status" value="1"/>
</dbReference>
<dbReference type="PANTHER" id="PTHR31497:SF0">
    <property type="entry name" value="AUTOCRINE PROLIFERATION REPRESSOR PROTEIN A"/>
    <property type="match status" value="1"/>
</dbReference>
<dbReference type="PROSITE" id="PS51257">
    <property type="entry name" value="PROKAR_LIPOPROTEIN"/>
    <property type="match status" value="1"/>
</dbReference>
<organism evidence="1 2">
    <name type="scientific">Shewanella surugensis</name>
    <dbReference type="NCBI Taxonomy" id="212020"/>
    <lineage>
        <taxon>Bacteria</taxon>
        <taxon>Pseudomonadati</taxon>
        <taxon>Pseudomonadota</taxon>
        <taxon>Gammaproteobacteria</taxon>
        <taxon>Alteromonadales</taxon>
        <taxon>Shewanellaceae</taxon>
        <taxon>Shewanella</taxon>
    </lineage>
</organism>
<evidence type="ECO:0000313" key="1">
    <source>
        <dbReference type="EMBL" id="MCL1125834.1"/>
    </source>
</evidence>
<dbReference type="SUPFAM" id="SSF53474">
    <property type="entry name" value="alpha/beta-Hydrolases"/>
    <property type="match status" value="1"/>
</dbReference>
<dbReference type="Gene3D" id="3.40.50.1820">
    <property type="entry name" value="alpha/beta hydrolase"/>
    <property type="match status" value="1"/>
</dbReference>
<comment type="caution">
    <text evidence="1">The sequence shown here is derived from an EMBL/GenBank/DDBJ whole genome shotgun (WGS) entry which is preliminary data.</text>
</comment>
<dbReference type="PIRSF" id="PIRSF014728">
    <property type="entry name" value="PqaA"/>
    <property type="match status" value="1"/>
</dbReference>
<protein>
    <submittedName>
        <fullName evidence="1">PhoPQ-activated pathogenicity-related family protein</fullName>
    </submittedName>
</protein>
<sequence>MILTQKSLFLQKVVYHFVLFVIFFLLFVSLATAACDPQSLEKNPQTVLGCYIQDKAKGFNPTWALEEESQSGNINIFQYRLDSLFWPQKNISDKGTVWQHQVKVYQPKKLNSANSHQALLIINGGTNHPLNETKVSQSRNMDALAIAQASRSYVIEMSYAPNQYLAFDDGIERKEDDLVAYTWNRYLNDPSQAYWSVHLPMAKAAVVTMDKVQALAKKKGWKVPQNFVVTGASKRGWAAWLVALADKRVNGLIPIVIDILDTKANLEHIYQSFKGWPPAFNDYVSQGITTRIDSPEFSQLMQIEDPLTYDDNSAYRQRLAIPKYIISAAGDDFFAADSLSLYLDKLPGVNTLRAMPNQSHYIDMALVTQEVINFYGELIQGISPPVLSWTLNKQGRLNTVNTHQAPKKVRLWQAYNPTLRDFRVNAGIVFTATSLSGECDKKSCQFKVANVTQPKGYWARFVEMSFATPSGDITVTTPIIVSGKAWVVGEDLTELLKNAKLKPKVEIIQ</sequence>
<gene>
    <name evidence="1" type="ORF">L2764_15490</name>
</gene>
<dbReference type="EMBL" id="JAKIKS010000063">
    <property type="protein sequence ID" value="MCL1125834.1"/>
    <property type="molecule type" value="Genomic_DNA"/>
</dbReference>
<keyword evidence="2" id="KW-1185">Reference proteome</keyword>
<reference evidence="1 2" key="1">
    <citation type="submission" date="2022-01" db="EMBL/GenBank/DDBJ databases">
        <title>Whole genome-based taxonomy of the Shewanellaceae.</title>
        <authorList>
            <person name="Martin-Rodriguez A.J."/>
        </authorList>
    </citation>
    <scope>NUCLEOTIDE SEQUENCE [LARGE SCALE GENOMIC DNA]</scope>
    <source>
        <strain evidence="1 2">DSM 17177</strain>
    </source>
</reference>
<dbReference type="InterPro" id="IPR029058">
    <property type="entry name" value="AB_hydrolase_fold"/>
</dbReference>
<name>A0ABT0LDR7_9GAMM</name>
<dbReference type="PANTHER" id="PTHR31497">
    <property type="entry name" value="AUTOCRINE PROLIFERATION REPRESSOR PROTEIN A"/>
    <property type="match status" value="1"/>
</dbReference>
<accession>A0ABT0LDR7</accession>
<proteinExistence type="predicted"/>
<evidence type="ECO:0000313" key="2">
    <source>
        <dbReference type="Proteomes" id="UP001203423"/>
    </source>
</evidence>
<dbReference type="RefSeq" id="WP_248941168.1">
    <property type="nucleotide sequence ID" value="NZ_JAKIKS010000063.1"/>
</dbReference>